<reference evidence="1 2" key="1">
    <citation type="submission" date="2020-07" db="EMBL/GenBank/DDBJ databases">
        <title>Sequencing the genomes of 1000 actinobacteria strains.</title>
        <authorList>
            <person name="Klenk H.-P."/>
        </authorList>
    </citation>
    <scope>NUCLEOTIDE SEQUENCE [LARGE SCALE GENOMIC DNA]</scope>
    <source>
        <strain evidence="1 2">DSM 45975</strain>
    </source>
</reference>
<gene>
    <name evidence="1" type="ORF">FHX42_000976</name>
</gene>
<protein>
    <recommendedName>
        <fullName evidence="3">Immunity protein Imm1</fullName>
    </recommendedName>
</protein>
<dbReference type="InterPro" id="IPR025680">
    <property type="entry name" value="DddI"/>
</dbReference>
<dbReference type="EMBL" id="JACGWZ010000001">
    <property type="protein sequence ID" value="MBA8823647.1"/>
    <property type="molecule type" value="Genomic_DNA"/>
</dbReference>
<organism evidence="1 2">
    <name type="scientific">Halosaccharopolyspora lacisalsi</name>
    <dbReference type="NCBI Taxonomy" id="1000566"/>
    <lineage>
        <taxon>Bacteria</taxon>
        <taxon>Bacillati</taxon>
        <taxon>Actinomycetota</taxon>
        <taxon>Actinomycetes</taxon>
        <taxon>Pseudonocardiales</taxon>
        <taxon>Pseudonocardiaceae</taxon>
        <taxon>Halosaccharopolyspora</taxon>
    </lineage>
</organism>
<accession>A0A839DW29</accession>
<dbReference type="AlphaFoldDB" id="A0A839DW29"/>
<dbReference type="Proteomes" id="UP000569329">
    <property type="component" value="Unassembled WGS sequence"/>
</dbReference>
<proteinExistence type="predicted"/>
<comment type="caution">
    <text evidence="1">The sequence shown here is derived from an EMBL/GenBank/DDBJ whole genome shotgun (WGS) entry which is preliminary data.</text>
</comment>
<keyword evidence="2" id="KW-1185">Reference proteome</keyword>
<dbReference type="Pfam" id="PF14430">
    <property type="entry name" value="Imm1"/>
    <property type="match status" value="1"/>
</dbReference>
<evidence type="ECO:0000313" key="1">
    <source>
        <dbReference type="EMBL" id="MBA8823647.1"/>
    </source>
</evidence>
<name>A0A839DW29_9PSEU</name>
<sequence length="236" mass="26475">MSNPLPQDEPDRFETDAAVFARLSEVPLEIVDKLIESTESVYSDLNTVRAHPYWADLVLHQGAAIRALREAREGLEAFRSEAVGARNTELGVIVATVVVDGRRYYAHGDDDKTALVDRLLRPEEPGRAGHLYTWDRPYEDDETPGPYQQMRVVTAEDLGVINYSEETEEGELSSWHTHNPEPAPQAPVLRFDAGSALTFPRDSVVPLERLRPALLEFARTGLCPDSVPWQQARWGD</sequence>
<evidence type="ECO:0008006" key="3">
    <source>
        <dbReference type="Google" id="ProtNLM"/>
    </source>
</evidence>
<evidence type="ECO:0000313" key="2">
    <source>
        <dbReference type="Proteomes" id="UP000569329"/>
    </source>
</evidence>
<dbReference type="RefSeq" id="WP_182542919.1">
    <property type="nucleotide sequence ID" value="NZ_JACGWZ010000001.1"/>
</dbReference>